<dbReference type="InterPro" id="IPR013784">
    <property type="entry name" value="Carb-bd-like_fold"/>
</dbReference>
<dbReference type="Pfam" id="PF13620">
    <property type="entry name" value="CarboxypepD_reg"/>
    <property type="match status" value="1"/>
</dbReference>
<sequence length="163" mass="17231">MPNPSLLPGCAGGIVYHSCCWRKAAWRSRLLTPDPRRAGQHLTPLFSSKSVFWSLYAIGLVVVHPAAAQGTVALRGTVADSLSGWPLVGVSAGLVGQPRGASTDALGQFRLGELKPGTYALRIGTLGYTFKNQLITLVADEMRVVAITLASALLLHFANPLPA</sequence>
<evidence type="ECO:0000313" key="1">
    <source>
        <dbReference type="EMBL" id="AWM35374.1"/>
    </source>
</evidence>
<reference evidence="2" key="1">
    <citation type="submission" date="2018-04" db="EMBL/GenBank/DDBJ databases">
        <title>Complete genome of Antarctic heterotrophic bacterium Hymenobacter nivis.</title>
        <authorList>
            <person name="Terashima M."/>
        </authorList>
    </citation>
    <scope>NUCLEOTIDE SEQUENCE [LARGE SCALE GENOMIC DNA]</scope>
    <source>
        <strain evidence="2">NBRC 111535</strain>
    </source>
</reference>
<dbReference type="EMBL" id="CP029145">
    <property type="protein sequence ID" value="AWM35374.1"/>
    <property type="molecule type" value="Genomic_DNA"/>
</dbReference>
<proteinExistence type="predicted"/>
<accession>A0A2Z3H170</accession>
<dbReference type="Proteomes" id="UP000245999">
    <property type="component" value="Chromosome"/>
</dbReference>
<dbReference type="Gene3D" id="2.60.40.1120">
    <property type="entry name" value="Carboxypeptidase-like, regulatory domain"/>
    <property type="match status" value="1"/>
</dbReference>
<dbReference type="SUPFAM" id="SSF49452">
    <property type="entry name" value="Starch-binding domain-like"/>
    <property type="match status" value="1"/>
</dbReference>
<dbReference type="KEGG" id="hnv:DDQ68_09700"/>
<keyword evidence="2" id="KW-1185">Reference proteome</keyword>
<evidence type="ECO:0000313" key="2">
    <source>
        <dbReference type="Proteomes" id="UP000245999"/>
    </source>
</evidence>
<organism evidence="1 2">
    <name type="scientific">Hymenobacter nivis</name>
    <dbReference type="NCBI Taxonomy" id="1850093"/>
    <lineage>
        <taxon>Bacteria</taxon>
        <taxon>Pseudomonadati</taxon>
        <taxon>Bacteroidota</taxon>
        <taxon>Cytophagia</taxon>
        <taxon>Cytophagales</taxon>
        <taxon>Hymenobacteraceae</taxon>
        <taxon>Hymenobacter</taxon>
    </lineage>
</organism>
<gene>
    <name evidence="1" type="ORF">DDQ68_09700</name>
</gene>
<dbReference type="AlphaFoldDB" id="A0A2Z3H170"/>
<protein>
    <recommendedName>
        <fullName evidence="3">Carboxypeptidase-like regulatory domain-containing protein</fullName>
    </recommendedName>
</protein>
<evidence type="ECO:0008006" key="3">
    <source>
        <dbReference type="Google" id="ProtNLM"/>
    </source>
</evidence>
<name>A0A2Z3H170_9BACT</name>
<dbReference type="OrthoDB" id="99480at2"/>
<dbReference type="GO" id="GO:0030246">
    <property type="term" value="F:carbohydrate binding"/>
    <property type="evidence" value="ECO:0007669"/>
    <property type="project" value="InterPro"/>
</dbReference>